<reference evidence="4" key="1">
    <citation type="submission" date="2020-10" db="EMBL/GenBank/DDBJ databases">
        <authorList>
            <person name="Hahn C.J."/>
            <person name="Laso-Perez R."/>
            <person name="Vulcano F."/>
            <person name="Vaziourakis K.-M."/>
            <person name="Stokke R."/>
            <person name="Steen I.H."/>
            <person name="Teske A."/>
            <person name="Boetius A."/>
            <person name="Liebeke M."/>
            <person name="Amann R."/>
            <person name="Knittel K."/>
        </authorList>
    </citation>
    <scope>NUCLEOTIDE SEQUENCE</scope>
    <source>
        <strain evidence="4">Gfbio:e3339647-f889-4370-9287-4fb5cb688e4c:AG394J04_GoMArc1</strain>
    </source>
</reference>
<dbReference type="AlphaFoldDB" id="A0A811T1C8"/>
<dbReference type="PANTHER" id="PTHR43546">
    <property type="entry name" value="UPF0173 METAL-DEPENDENT HYDROLASE MJ1163-RELATED"/>
    <property type="match status" value="1"/>
</dbReference>
<dbReference type="SUPFAM" id="SSF56281">
    <property type="entry name" value="Metallo-hydrolase/oxidoreductase"/>
    <property type="match status" value="1"/>
</dbReference>
<name>A0A811T1C8_9EURY</name>
<feature type="domain" description="Metallo-beta-lactamase" evidence="3">
    <location>
        <begin position="7"/>
        <end position="188"/>
    </location>
</feature>
<dbReference type="EMBL" id="CAJHIP010000001">
    <property type="protein sequence ID" value="CAD6490864.1"/>
    <property type="molecule type" value="Genomic_DNA"/>
</dbReference>
<dbReference type="Proteomes" id="UP000603056">
    <property type="component" value="Unassembled WGS sequence"/>
</dbReference>
<comment type="similarity">
    <text evidence="2">Belongs to the UPF0173 family.</text>
</comment>
<dbReference type="Gene3D" id="3.60.15.10">
    <property type="entry name" value="Ribonuclease Z/Hydroxyacylglutathione hydrolase-like"/>
    <property type="match status" value="1"/>
</dbReference>
<dbReference type="GO" id="GO:0016787">
    <property type="term" value="F:hydrolase activity"/>
    <property type="evidence" value="ECO:0007669"/>
    <property type="project" value="UniProtKB-UniRule"/>
</dbReference>
<comment type="caution">
    <text evidence="4">The sequence shown here is derived from an EMBL/GenBank/DDBJ whole genome shotgun (WGS) entry which is preliminary data.</text>
</comment>
<dbReference type="PANTHER" id="PTHR43546:SF3">
    <property type="entry name" value="UPF0173 METAL-DEPENDENT HYDROLASE MJ1163"/>
    <property type="match status" value="1"/>
</dbReference>
<gene>
    <name evidence="4" type="ORF">FFODKBPE_00031</name>
</gene>
<sequence length="225" mass="24477">MEIKWYGHSCFEISETKKTIIDPFLSGNPMAATIDVLPDIIAVTHGHADHIGDTVEIASKHNCSVVAIHEIAKYLAQSGIQCEGMNKGGSITIEGVRFTMTEAIHSAGIDDSAFGFDGGCPAGFVIDDSGTRVYHAGDTALFGDMRLIGELYRPHVALLPIGDRYTMGIREAAIATSWIRPDIVIPMHYNTFPVIEQSPDEFAELVTSLCDSEVVILEPGETFEY</sequence>
<evidence type="ECO:0000259" key="3">
    <source>
        <dbReference type="SMART" id="SM00849"/>
    </source>
</evidence>
<dbReference type="SMART" id="SM00849">
    <property type="entry name" value="Lactamase_B"/>
    <property type="match status" value="1"/>
</dbReference>
<dbReference type="InterPro" id="IPR050114">
    <property type="entry name" value="UPF0173_UPF0282_UlaG_hydrolase"/>
</dbReference>
<dbReference type="InterPro" id="IPR036866">
    <property type="entry name" value="RibonucZ/Hydroxyglut_hydro"/>
</dbReference>
<dbReference type="NCBIfam" id="NF001911">
    <property type="entry name" value="PRK00685.1"/>
    <property type="match status" value="1"/>
</dbReference>
<dbReference type="InterPro" id="IPR022877">
    <property type="entry name" value="UPF0173"/>
</dbReference>
<organism evidence="4 5">
    <name type="scientific">Candidatus Argoarchaeum ethanivorans</name>
    <dbReference type="NCBI Taxonomy" id="2608793"/>
    <lineage>
        <taxon>Archaea</taxon>
        <taxon>Methanobacteriati</taxon>
        <taxon>Methanobacteriota</taxon>
        <taxon>Stenosarchaea group</taxon>
        <taxon>Methanomicrobia</taxon>
        <taxon>Methanosarcinales</taxon>
        <taxon>Methanosarcinales incertae sedis</taxon>
        <taxon>GOM Arc I cluster</taxon>
        <taxon>Candidatus Argoarchaeum</taxon>
    </lineage>
</organism>
<dbReference type="HAMAP" id="MF_00457">
    <property type="entry name" value="UPF0173"/>
    <property type="match status" value="1"/>
</dbReference>
<protein>
    <recommendedName>
        <fullName evidence="2">UPF0173 metal-dependent hydrolase FFODKBPE_00031</fullName>
    </recommendedName>
</protein>
<evidence type="ECO:0000256" key="1">
    <source>
        <dbReference type="ARBA" id="ARBA00022801"/>
    </source>
</evidence>
<proteinExistence type="inferred from homology"/>
<evidence type="ECO:0000256" key="2">
    <source>
        <dbReference type="HAMAP-Rule" id="MF_00457"/>
    </source>
</evidence>
<accession>A0A811T1C8</accession>
<evidence type="ECO:0000313" key="4">
    <source>
        <dbReference type="EMBL" id="CAD6490864.1"/>
    </source>
</evidence>
<dbReference type="Pfam" id="PF13483">
    <property type="entry name" value="Lactamase_B_3"/>
    <property type="match status" value="1"/>
</dbReference>
<evidence type="ECO:0000313" key="5">
    <source>
        <dbReference type="Proteomes" id="UP000603056"/>
    </source>
</evidence>
<dbReference type="InterPro" id="IPR001279">
    <property type="entry name" value="Metallo-B-lactamas"/>
</dbReference>
<keyword evidence="1 2" id="KW-0378">Hydrolase</keyword>